<evidence type="ECO:0000313" key="2">
    <source>
        <dbReference type="Proteomes" id="UP001162162"/>
    </source>
</evidence>
<protein>
    <submittedName>
        <fullName evidence="1">Uncharacterized protein</fullName>
    </submittedName>
</protein>
<reference evidence="1" key="1">
    <citation type="journal article" date="2023" name="Insect Mol. Biol.">
        <title>Genome sequencing provides insights into the evolution of gene families encoding plant cell wall-degrading enzymes in longhorned beetles.</title>
        <authorList>
            <person name="Shin N.R."/>
            <person name="Okamura Y."/>
            <person name="Kirsch R."/>
            <person name="Pauchet Y."/>
        </authorList>
    </citation>
    <scope>NUCLEOTIDE SEQUENCE</scope>
    <source>
        <strain evidence="1">AMC_N1</strain>
    </source>
</reference>
<dbReference type="AlphaFoldDB" id="A0AAV8XS53"/>
<keyword evidence="2" id="KW-1185">Reference proteome</keyword>
<name>A0AAV8XS53_9CUCU</name>
<evidence type="ECO:0000313" key="1">
    <source>
        <dbReference type="EMBL" id="KAJ8941374.1"/>
    </source>
</evidence>
<organism evidence="1 2">
    <name type="scientific">Aromia moschata</name>
    <dbReference type="NCBI Taxonomy" id="1265417"/>
    <lineage>
        <taxon>Eukaryota</taxon>
        <taxon>Metazoa</taxon>
        <taxon>Ecdysozoa</taxon>
        <taxon>Arthropoda</taxon>
        <taxon>Hexapoda</taxon>
        <taxon>Insecta</taxon>
        <taxon>Pterygota</taxon>
        <taxon>Neoptera</taxon>
        <taxon>Endopterygota</taxon>
        <taxon>Coleoptera</taxon>
        <taxon>Polyphaga</taxon>
        <taxon>Cucujiformia</taxon>
        <taxon>Chrysomeloidea</taxon>
        <taxon>Cerambycidae</taxon>
        <taxon>Cerambycinae</taxon>
        <taxon>Callichromatini</taxon>
        <taxon>Aromia</taxon>
    </lineage>
</organism>
<comment type="caution">
    <text evidence="1">The sequence shown here is derived from an EMBL/GenBank/DDBJ whole genome shotgun (WGS) entry which is preliminary data.</text>
</comment>
<gene>
    <name evidence="1" type="ORF">NQ318_000840</name>
</gene>
<accession>A0AAV8XS53</accession>
<dbReference type="EMBL" id="JAPWTK010000377">
    <property type="protein sequence ID" value="KAJ8941374.1"/>
    <property type="molecule type" value="Genomic_DNA"/>
</dbReference>
<sequence>MVVNPISSTAQVASTCQSTVHRVLTRNKFHPYKLKMVHQLSDIDPDQRLEFYANLVGETLVEKSVGVRCFVENVQFFVSTPKVPVPTPGLMEMLTLKM</sequence>
<dbReference type="Proteomes" id="UP001162162">
    <property type="component" value="Unassembled WGS sequence"/>
</dbReference>
<proteinExistence type="predicted"/>